<feature type="transmembrane region" description="Helical" evidence="1">
    <location>
        <begin position="35"/>
        <end position="58"/>
    </location>
</feature>
<proteinExistence type="predicted"/>
<evidence type="ECO:0000256" key="1">
    <source>
        <dbReference type="SAM" id="Phobius"/>
    </source>
</evidence>
<feature type="transmembrane region" description="Helical" evidence="1">
    <location>
        <begin position="105"/>
        <end position="126"/>
    </location>
</feature>
<protein>
    <submittedName>
        <fullName evidence="3">PACE efflux transporter</fullName>
    </submittedName>
</protein>
<dbReference type="EMBL" id="CP051180">
    <property type="protein sequence ID" value="QIZ75815.1"/>
    <property type="molecule type" value="Genomic_DNA"/>
</dbReference>
<dbReference type="RefSeq" id="WP_168659076.1">
    <property type="nucleotide sequence ID" value="NZ_CP051180.1"/>
</dbReference>
<keyword evidence="1" id="KW-0472">Membrane</keyword>
<evidence type="ECO:0000313" key="3">
    <source>
        <dbReference type="EMBL" id="QIZ75815.1"/>
    </source>
</evidence>
<dbReference type="Pfam" id="PF05232">
    <property type="entry name" value="BTP"/>
    <property type="match status" value="2"/>
</dbReference>
<keyword evidence="1" id="KW-0812">Transmembrane</keyword>
<feature type="transmembrane region" description="Helical" evidence="1">
    <location>
        <begin position="7"/>
        <end position="29"/>
    </location>
</feature>
<evidence type="ECO:0000313" key="4">
    <source>
        <dbReference type="Proteomes" id="UP000501602"/>
    </source>
</evidence>
<evidence type="ECO:0000259" key="2">
    <source>
        <dbReference type="Pfam" id="PF05232"/>
    </source>
</evidence>
<name>A0A6H1U9T4_9GAMM</name>
<keyword evidence="4" id="KW-1185">Reference proteome</keyword>
<gene>
    <name evidence="3" type="ORF">HER31_02210</name>
</gene>
<dbReference type="NCBIfam" id="NF033664">
    <property type="entry name" value="PACE_transport"/>
    <property type="match status" value="1"/>
</dbReference>
<feature type="domain" description="Chlorhexidine efflux transporter" evidence="2">
    <location>
        <begin position="1"/>
        <end position="63"/>
    </location>
</feature>
<dbReference type="InterPro" id="IPR058208">
    <property type="entry name" value="PACE"/>
</dbReference>
<dbReference type="InterPro" id="IPR007896">
    <property type="entry name" value="BTP_bacteria"/>
</dbReference>
<feature type="domain" description="Chlorhexidine efflux transporter" evidence="2">
    <location>
        <begin position="69"/>
        <end position="130"/>
    </location>
</feature>
<organism evidence="3 4">
    <name type="scientific">Ferrimonas lipolytica</name>
    <dbReference type="NCBI Taxonomy" id="2724191"/>
    <lineage>
        <taxon>Bacteria</taxon>
        <taxon>Pseudomonadati</taxon>
        <taxon>Pseudomonadota</taxon>
        <taxon>Gammaproteobacteria</taxon>
        <taxon>Alteromonadales</taxon>
        <taxon>Ferrimonadaceae</taxon>
        <taxon>Ferrimonas</taxon>
    </lineage>
</organism>
<feature type="transmembrane region" description="Helical" evidence="1">
    <location>
        <begin position="79"/>
        <end position="99"/>
    </location>
</feature>
<reference evidence="3 4" key="1">
    <citation type="submission" date="2020-04" db="EMBL/GenBank/DDBJ databases">
        <title>Ferrimonas sp. S7 isolated from sea water.</title>
        <authorList>
            <person name="Bae S.S."/>
            <person name="Baek K."/>
        </authorList>
    </citation>
    <scope>NUCLEOTIDE SEQUENCE [LARGE SCALE GENOMIC DNA]</scope>
    <source>
        <strain evidence="3 4">S7</strain>
    </source>
</reference>
<dbReference type="Proteomes" id="UP000501602">
    <property type="component" value="Chromosome"/>
</dbReference>
<sequence length="141" mass="15807">MTTKDRVIHSVLFEVIGLILLVPVASLISGVAPSIMTGIAVLVSLIAMAWNYGYNVLFDKLFGQDRINRGLIVRMAHSAGFEIGLLSISLPLLVLMTGMGWWDALILDLGMVVFYLVYTLVFNWCYDHGRHYLMNRKLMAD</sequence>
<accession>A0A6H1U9T4</accession>
<dbReference type="AlphaFoldDB" id="A0A6H1U9T4"/>
<keyword evidence="1" id="KW-1133">Transmembrane helix</keyword>
<dbReference type="KEGG" id="fes:HER31_02210"/>